<evidence type="ECO:0000256" key="2">
    <source>
        <dbReference type="ARBA" id="ARBA00008100"/>
    </source>
</evidence>
<reference evidence="12 13" key="1">
    <citation type="submission" date="2016-10" db="EMBL/GenBank/DDBJ databases">
        <title>Proteomics and genomics reveal pathogen-plant mechanisms compatible with a hemibiotrophic lifestyle of Diplodia corticola.</title>
        <authorList>
            <person name="Fernandes I."/>
            <person name="De Jonge R."/>
            <person name="Van De Peer Y."/>
            <person name="Devreese B."/>
            <person name="Alves A."/>
            <person name="Esteves A.C."/>
        </authorList>
    </citation>
    <scope>NUCLEOTIDE SEQUENCE [LARGE SCALE GENOMIC DNA]</scope>
    <source>
        <strain evidence="12 13">CBS 112549</strain>
    </source>
</reference>
<dbReference type="RefSeq" id="XP_020131579.1">
    <property type="nucleotide sequence ID" value="XM_020271763.1"/>
</dbReference>
<dbReference type="InterPro" id="IPR014746">
    <property type="entry name" value="Gln_synth/guanido_kin_cat_dom"/>
</dbReference>
<gene>
    <name evidence="12" type="ORF">BKCO1_18000130</name>
</gene>
<dbReference type="GO" id="GO:0005524">
    <property type="term" value="F:ATP binding"/>
    <property type="evidence" value="ECO:0007669"/>
    <property type="project" value="UniProtKB-UniRule"/>
</dbReference>
<dbReference type="Gene3D" id="3.30.590.50">
    <property type="match status" value="2"/>
</dbReference>
<dbReference type="Pfam" id="PF03074">
    <property type="entry name" value="GCS"/>
    <property type="match status" value="2"/>
</dbReference>
<dbReference type="PANTHER" id="PTHR11164:SF0">
    <property type="entry name" value="GLUTAMATE--CYSTEINE LIGASE CATALYTIC SUBUNIT"/>
    <property type="match status" value="1"/>
</dbReference>
<dbReference type="OrthoDB" id="7939818at2759"/>
<comment type="pathway">
    <text evidence="1 10">Sulfur metabolism; glutathione biosynthesis; glutathione from L-cysteine and L-glutamate: step 1/2.</text>
</comment>
<evidence type="ECO:0000256" key="10">
    <source>
        <dbReference type="RuleBase" id="RU367135"/>
    </source>
</evidence>
<dbReference type="STRING" id="236234.A0A1J9S454"/>
<evidence type="ECO:0000256" key="8">
    <source>
        <dbReference type="ARBA" id="ARBA00030585"/>
    </source>
</evidence>
<evidence type="ECO:0000313" key="13">
    <source>
        <dbReference type="Proteomes" id="UP000183809"/>
    </source>
</evidence>
<organism evidence="12 13">
    <name type="scientific">Diplodia corticola</name>
    <dbReference type="NCBI Taxonomy" id="236234"/>
    <lineage>
        <taxon>Eukaryota</taxon>
        <taxon>Fungi</taxon>
        <taxon>Dikarya</taxon>
        <taxon>Ascomycota</taxon>
        <taxon>Pezizomycotina</taxon>
        <taxon>Dothideomycetes</taxon>
        <taxon>Dothideomycetes incertae sedis</taxon>
        <taxon>Botryosphaeriales</taxon>
        <taxon>Botryosphaeriaceae</taxon>
        <taxon>Diplodia</taxon>
    </lineage>
</organism>
<evidence type="ECO:0000313" key="12">
    <source>
        <dbReference type="EMBL" id="OJD35319.1"/>
    </source>
</evidence>
<dbReference type="EMBL" id="MNUE01000018">
    <property type="protein sequence ID" value="OJD35319.1"/>
    <property type="molecule type" value="Genomic_DNA"/>
</dbReference>
<evidence type="ECO:0000256" key="4">
    <source>
        <dbReference type="ARBA" id="ARBA00022598"/>
    </source>
</evidence>
<keyword evidence="4 10" id="KW-0436">Ligase</keyword>
<comment type="caution">
    <text evidence="12">The sequence shown here is derived from an EMBL/GenBank/DDBJ whole genome shotgun (WGS) entry which is preliminary data.</text>
</comment>
<dbReference type="PANTHER" id="PTHR11164">
    <property type="entry name" value="GLUTAMATE CYSTEINE LIGASE"/>
    <property type="match status" value="1"/>
</dbReference>
<dbReference type="EC" id="6.3.2.2" evidence="3 10"/>
<evidence type="ECO:0000256" key="1">
    <source>
        <dbReference type="ARBA" id="ARBA00005006"/>
    </source>
</evidence>
<proteinExistence type="inferred from homology"/>
<evidence type="ECO:0000256" key="11">
    <source>
        <dbReference type="SAM" id="MobiDB-lite"/>
    </source>
</evidence>
<dbReference type="GO" id="GO:0006750">
    <property type="term" value="P:glutathione biosynthetic process"/>
    <property type="evidence" value="ECO:0007669"/>
    <property type="project" value="UniProtKB-UniRule"/>
</dbReference>
<sequence>MGKVVPECVLWPETDVIAPLVRERAIDEAVDAWDDWQDLKEYQPLWGDEIEYALLAVDSDAQTANHCLRAPDLLNKLRKVSAAGTYSPEFAQFQIESQPPVPYVDSVESLLSVEKDMSDRRTTIKKHLAPNEHPLTLSIHPRFGCPSDIHHSLTTTTALTAPTPRHLTVHHNITARRRRRRRRRRDGTTSTTPTLHIPLFLDQNTFAPSPSHALPSFIDPARATITFTPEETLIGVSQCCLQATFQAPDASAARRLHDAFVPLAPVLLALTAATPCYRGFLADTDARWNVISALTDDRTEEEKEERGEGGGVGVRPRYWCAERYVAWEAPGWCQPREEEEGGGGGVREATVAERLECAGKGLDGVLARYYARVLGRPLLVYPVECAQELLAPLRRDSGAAGVVVDGEERMSSSSQSMRAGAAAEANRCRRPAARQSCAVKKGNGRHENFECLTGTVYPSVKLKHPSPEDPALGWRVEFRSMENSITDFENAAFVVFVALVRRAVERCGGVDWYVPMERVWENMERAHARDAVRWQRFWWKGAEEGGGTEVVGDPATPMLLTVDEIVNGCASFKGLMTLVDEYMRDEGFGSVETEKLQPYLEVVRGRASGKLCTTARFMRDFVMRHPEYAGDSQVSEKISFDLVQEIIQVTNMKKNCGLF</sequence>
<protein>
    <recommendedName>
        <fullName evidence="3 10">Glutamate--cysteine ligase</fullName>
        <ecNumber evidence="3 10">6.3.2.2</ecNumber>
    </recommendedName>
    <alternativeName>
        <fullName evidence="9 10">Gamma-ECS</fullName>
    </alternativeName>
    <alternativeName>
        <fullName evidence="8 10">Gamma-glutamylcysteine synthetase</fullName>
    </alternativeName>
</protein>
<comment type="similarity">
    <text evidence="2 10">Belongs to the glutamate--cysteine ligase type 3 family.</text>
</comment>
<dbReference type="InterPro" id="IPR004308">
    <property type="entry name" value="GCS"/>
</dbReference>
<evidence type="ECO:0000256" key="3">
    <source>
        <dbReference type="ARBA" id="ARBA00012220"/>
    </source>
</evidence>
<accession>A0A1J9S454</accession>
<keyword evidence="7 10" id="KW-0067">ATP-binding</keyword>
<evidence type="ECO:0000256" key="9">
    <source>
        <dbReference type="ARBA" id="ARBA00032122"/>
    </source>
</evidence>
<dbReference type="GeneID" id="31012022"/>
<evidence type="ECO:0000256" key="5">
    <source>
        <dbReference type="ARBA" id="ARBA00022684"/>
    </source>
</evidence>
<evidence type="ECO:0000256" key="6">
    <source>
        <dbReference type="ARBA" id="ARBA00022741"/>
    </source>
</evidence>
<dbReference type="Proteomes" id="UP000183809">
    <property type="component" value="Unassembled WGS sequence"/>
</dbReference>
<keyword evidence="5 10" id="KW-0317">Glutathione biosynthesis</keyword>
<feature type="region of interest" description="Disordered" evidence="11">
    <location>
        <begin position="173"/>
        <end position="194"/>
    </location>
</feature>
<comment type="catalytic activity">
    <reaction evidence="10">
        <text>L-cysteine + L-glutamate + ATP = gamma-L-glutamyl-L-cysteine + ADP + phosphate + H(+)</text>
        <dbReference type="Rhea" id="RHEA:13285"/>
        <dbReference type="ChEBI" id="CHEBI:15378"/>
        <dbReference type="ChEBI" id="CHEBI:29985"/>
        <dbReference type="ChEBI" id="CHEBI:30616"/>
        <dbReference type="ChEBI" id="CHEBI:35235"/>
        <dbReference type="ChEBI" id="CHEBI:43474"/>
        <dbReference type="ChEBI" id="CHEBI:58173"/>
        <dbReference type="ChEBI" id="CHEBI:456216"/>
        <dbReference type="EC" id="6.3.2.2"/>
    </reaction>
</comment>
<feature type="compositionally biased region" description="Basic residues" evidence="11">
    <location>
        <begin position="173"/>
        <end position="185"/>
    </location>
</feature>
<dbReference type="UniPathway" id="UPA00142">
    <property type="reaction ID" value="UER00209"/>
</dbReference>
<dbReference type="GO" id="GO:0004357">
    <property type="term" value="F:glutamate-cysteine ligase activity"/>
    <property type="evidence" value="ECO:0007669"/>
    <property type="project" value="UniProtKB-UniRule"/>
</dbReference>
<name>A0A1J9S454_9PEZI</name>
<evidence type="ECO:0000256" key="7">
    <source>
        <dbReference type="ARBA" id="ARBA00022840"/>
    </source>
</evidence>
<dbReference type="SUPFAM" id="SSF55931">
    <property type="entry name" value="Glutamine synthetase/guanido kinase"/>
    <property type="match status" value="1"/>
</dbReference>
<dbReference type="Gene3D" id="1.10.8.960">
    <property type="match status" value="1"/>
</dbReference>
<keyword evidence="6 10" id="KW-0547">Nucleotide-binding</keyword>
<keyword evidence="13" id="KW-1185">Reference proteome</keyword>
<dbReference type="AlphaFoldDB" id="A0A1J9S454"/>